<name>A0A934K0I7_9BACT</name>
<proteinExistence type="predicted"/>
<dbReference type="Proteomes" id="UP000612893">
    <property type="component" value="Unassembled WGS sequence"/>
</dbReference>
<evidence type="ECO:0000313" key="2">
    <source>
        <dbReference type="EMBL" id="MBJ7597594.1"/>
    </source>
</evidence>
<protein>
    <submittedName>
        <fullName evidence="2">Uncharacterized protein</fullName>
    </submittedName>
</protein>
<evidence type="ECO:0000313" key="3">
    <source>
        <dbReference type="Proteomes" id="UP000612893"/>
    </source>
</evidence>
<reference evidence="2" key="1">
    <citation type="submission" date="2020-10" db="EMBL/GenBank/DDBJ databases">
        <title>Ca. Dormibacterota MAGs.</title>
        <authorList>
            <person name="Montgomery K."/>
        </authorList>
    </citation>
    <scope>NUCLEOTIDE SEQUENCE [LARGE SCALE GENOMIC DNA]</scope>
    <source>
        <strain evidence="2">SC8812_S17_10</strain>
    </source>
</reference>
<dbReference type="EMBL" id="JAEKNR010000069">
    <property type="protein sequence ID" value="MBJ7597594.1"/>
    <property type="molecule type" value="Genomic_DNA"/>
</dbReference>
<feature type="region of interest" description="Disordered" evidence="1">
    <location>
        <begin position="115"/>
        <end position="158"/>
    </location>
</feature>
<feature type="non-terminal residue" evidence="2">
    <location>
        <position position="1"/>
    </location>
</feature>
<dbReference type="AlphaFoldDB" id="A0A934K0I7"/>
<evidence type="ECO:0000256" key="1">
    <source>
        <dbReference type="SAM" id="MobiDB-lite"/>
    </source>
</evidence>
<gene>
    <name evidence="2" type="ORF">JF922_05855</name>
</gene>
<organism evidence="2 3">
    <name type="scientific">Candidatus Nephthysia bennettiae</name>
    <dbReference type="NCBI Taxonomy" id="3127016"/>
    <lineage>
        <taxon>Bacteria</taxon>
        <taxon>Bacillati</taxon>
        <taxon>Candidatus Dormiibacterota</taxon>
        <taxon>Candidatus Dormibacteria</taxon>
        <taxon>Candidatus Dormibacterales</taxon>
        <taxon>Candidatus Dormibacteraceae</taxon>
        <taxon>Candidatus Nephthysia</taxon>
    </lineage>
</organism>
<sequence>SWTPNGVGQIGQPGDTAAINRWDVGSVDGAALLTVSNSVLNTPPNAPNQGYIDGGGNKVSTDPAITNFPNFAGQYDSKISVVQMRTYFRFRPSAILSVDLPDNALGDYHLNVPSPAQAMGKNPPDGGVKVTNDVDNRARPAPPTATDAGAHQAGGQQP</sequence>
<accession>A0A934K0I7</accession>
<dbReference type="RefSeq" id="WP_338199950.1">
    <property type="nucleotide sequence ID" value="NZ_JAEKNR010000069.1"/>
</dbReference>
<comment type="caution">
    <text evidence="2">The sequence shown here is derived from an EMBL/GenBank/DDBJ whole genome shotgun (WGS) entry which is preliminary data.</text>
</comment>
<keyword evidence="3" id="KW-1185">Reference proteome</keyword>